<dbReference type="PANTHER" id="PTHR46573">
    <property type="entry name" value="WD REPEAT, SAM AND U-BOX DOMAIN-CONTAINING PROTEIN 1"/>
    <property type="match status" value="1"/>
</dbReference>
<dbReference type="InterPro" id="IPR052085">
    <property type="entry name" value="WD-SAM-U-box"/>
</dbReference>
<dbReference type="SMART" id="SM00248">
    <property type="entry name" value="ANK"/>
    <property type="match status" value="2"/>
</dbReference>
<dbReference type="Pfam" id="PF04564">
    <property type="entry name" value="U-box"/>
    <property type="match status" value="1"/>
</dbReference>
<dbReference type="SUPFAM" id="SSF48403">
    <property type="entry name" value="Ankyrin repeat"/>
    <property type="match status" value="1"/>
</dbReference>
<keyword evidence="5" id="KW-1185">Reference proteome</keyword>
<evidence type="ECO:0000259" key="3">
    <source>
        <dbReference type="PROSITE" id="PS51698"/>
    </source>
</evidence>
<evidence type="ECO:0000313" key="5">
    <source>
        <dbReference type="Proteomes" id="UP000241890"/>
    </source>
</evidence>
<evidence type="ECO:0000256" key="2">
    <source>
        <dbReference type="SAM" id="MobiDB-lite"/>
    </source>
</evidence>
<dbReference type="GO" id="GO:0004842">
    <property type="term" value="F:ubiquitin-protein transferase activity"/>
    <property type="evidence" value="ECO:0007669"/>
    <property type="project" value="InterPro"/>
</dbReference>
<dbReference type="Pfam" id="PF12796">
    <property type="entry name" value="Ank_2"/>
    <property type="match status" value="1"/>
</dbReference>
<dbReference type="PROSITE" id="PS50088">
    <property type="entry name" value="ANK_REPEAT"/>
    <property type="match status" value="1"/>
</dbReference>
<protein>
    <submittedName>
        <fullName evidence="4">U-box domain-containing protein 36</fullName>
    </submittedName>
</protein>
<comment type="caution">
    <text evidence="4">The sequence shown here is derived from an EMBL/GenBank/DDBJ whole genome shotgun (WGS) entry which is preliminary data.</text>
</comment>
<dbReference type="GO" id="GO:0016567">
    <property type="term" value="P:protein ubiquitination"/>
    <property type="evidence" value="ECO:0007669"/>
    <property type="project" value="InterPro"/>
</dbReference>
<feature type="region of interest" description="Disordered" evidence="2">
    <location>
        <begin position="345"/>
        <end position="373"/>
    </location>
</feature>
<keyword evidence="1" id="KW-0040">ANK repeat</keyword>
<dbReference type="Proteomes" id="UP000241890">
    <property type="component" value="Unassembled WGS sequence"/>
</dbReference>
<feature type="repeat" description="ANK" evidence="1">
    <location>
        <begin position="84"/>
        <end position="119"/>
    </location>
</feature>
<dbReference type="InterPro" id="IPR003613">
    <property type="entry name" value="Ubox_domain"/>
</dbReference>
<dbReference type="PANTHER" id="PTHR46573:SF1">
    <property type="entry name" value="WD REPEAT, SAM AND U-BOX DOMAIN-CONTAINING PROTEIN 1"/>
    <property type="match status" value="1"/>
</dbReference>
<feature type="compositionally biased region" description="Polar residues" evidence="2">
    <location>
        <begin position="351"/>
        <end position="361"/>
    </location>
</feature>
<dbReference type="Gene3D" id="3.30.40.10">
    <property type="entry name" value="Zinc/RING finger domain, C3HC4 (zinc finger)"/>
    <property type="match status" value="1"/>
</dbReference>
<dbReference type="CDD" id="cd16655">
    <property type="entry name" value="RING-Ubox_WDSUB1-like"/>
    <property type="match status" value="1"/>
</dbReference>
<name>A0A2R5GTR2_9STRA</name>
<evidence type="ECO:0000313" key="4">
    <source>
        <dbReference type="EMBL" id="GBG34256.1"/>
    </source>
</evidence>
<evidence type="ECO:0000256" key="1">
    <source>
        <dbReference type="PROSITE-ProRule" id="PRU00023"/>
    </source>
</evidence>
<dbReference type="InterPro" id="IPR002110">
    <property type="entry name" value="Ankyrin_rpt"/>
</dbReference>
<dbReference type="InterPro" id="IPR013083">
    <property type="entry name" value="Znf_RING/FYVE/PHD"/>
</dbReference>
<feature type="domain" description="U-box" evidence="3">
    <location>
        <begin position="456"/>
        <end position="530"/>
    </location>
</feature>
<dbReference type="PROSITE" id="PS51698">
    <property type="entry name" value="U_BOX"/>
    <property type="match status" value="1"/>
</dbReference>
<sequence length="548" mass="60183">MGTTSSSNLQRAAFDAATRANGDAKLRNLLETGQLSEERVRELLKETDAKSRTLLLVAVENQRVNNAIFLLNHGASVAVQVAKTGDTPLHLAVLCKPDRAAELVSVLLSHGADPLVRNAAGQNPFQLAQLRNRTAVLRHLEAKVCAFADKVSVEAFSSMQMRFGKVLGDELRNSMYKQFGSKWVSRRVTICRLQGSTTMARFPRLKCPRCLKVQEDVRTSRAYITCQCSQVLIVPQRKRTMFNCLSVYGDASCSVPEVVYDLAQCKCEREVEPKNGLHVVRLTLMAEAVEYVDPVYSKRTAIVDAFRHSQARYAVHGHAVLRFGSPNEAHIERMYEVLTNGIRTCPEPDSNLESSAHNVQQDHPPPPPPPRLREAGRAVQAATRFANLDTRPGSLAPDEIPFAVAIVEDDTPPVVAAISEVPELGPDRATAPLEEDVLMSQAKQESIRAAAERLSIDVDAFVCPITSQLMEDPVVTADGYAFERAAIEKWFQEGHTVSPVTGNELEHTNVVANINLRNAIEKFVQKAFGAPKTAPALPSEHSNADVQA</sequence>
<dbReference type="OrthoDB" id="424220at2759"/>
<dbReference type="Gene3D" id="1.25.40.20">
    <property type="entry name" value="Ankyrin repeat-containing domain"/>
    <property type="match status" value="1"/>
</dbReference>
<dbReference type="SMART" id="SM00504">
    <property type="entry name" value="Ubox"/>
    <property type="match status" value="1"/>
</dbReference>
<dbReference type="SUPFAM" id="SSF57850">
    <property type="entry name" value="RING/U-box"/>
    <property type="match status" value="1"/>
</dbReference>
<gene>
    <name evidence="4" type="ORF">FCC1311_104802</name>
</gene>
<dbReference type="InterPro" id="IPR036770">
    <property type="entry name" value="Ankyrin_rpt-contain_sf"/>
</dbReference>
<organism evidence="4 5">
    <name type="scientific">Hondaea fermentalgiana</name>
    <dbReference type="NCBI Taxonomy" id="2315210"/>
    <lineage>
        <taxon>Eukaryota</taxon>
        <taxon>Sar</taxon>
        <taxon>Stramenopiles</taxon>
        <taxon>Bigyra</taxon>
        <taxon>Labyrinthulomycetes</taxon>
        <taxon>Thraustochytrida</taxon>
        <taxon>Thraustochytriidae</taxon>
        <taxon>Hondaea</taxon>
    </lineage>
</organism>
<accession>A0A2R5GTR2</accession>
<dbReference type="EMBL" id="BEYU01000185">
    <property type="protein sequence ID" value="GBG34256.1"/>
    <property type="molecule type" value="Genomic_DNA"/>
</dbReference>
<dbReference type="InParanoid" id="A0A2R5GTR2"/>
<dbReference type="PROSITE" id="PS50297">
    <property type="entry name" value="ANK_REP_REGION"/>
    <property type="match status" value="1"/>
</dbReference>
<reference evidence="4 5" key="1">
    <citation type="submission" date="2017-12" db="EMBL/GenBank/DDBJ databases">
        <title>Sequencing, de novo assembly and annotation of complete genome of a new Thraustochytrid species, strain FCC1311.</title>
        <authorList>
            <person name="Sedici K."/>
            <person name="Godart F."/>
            <person name="Aiese Cigliano R."/>
            <person name="Sanseverino W."/>
            <person name="Barakat M."/>
            <person name="Ortet P."/>
            <person name="Marechal E."/>
            <person name="Cagnac O."/>
            <person name="Amato A."/>
        </authorList>
    </citation>
    <scope>NUCLEOTIDE SEQUENCE [LARGE SCALE GENOMIC DNA]</scope>
</reference>
<dbReference type="AlphaFoldDB" id="A0A2R5GTR2"/>
<proteinExistence type="predicted"/>